<feature type="domain" description="Major facilitator superfamily (MFS) profile" evidence="8">
    <location>
        <begin position="13"/>
        <end position="399"/>
    </location>
</feature>
<feature type="transmembrane region" description="Helical" evidence="7">
    <location>
        <begin position="311"/>
        <end position="332"/>
    </location>
</feature>
<evidence type="ECO:0000313" key="10">
    <source>
        <dbReference type="Proteomes" id="UP000659630"/>
    </source>
</evidence>
<dbReference type="SUPFAM" id="SSF103473">
    <property type="entry name" value="MFS general substrate transporter"/>
    <property type="match status" value="1"/>
</dbReference>
<dbReference type="EMBL" id="JACONZ010000005">
    <property type="protein sequence ID" value="MBC5582509.1"/>
    <property type="molecule type" value="Genomic_DNA"/>
</dbReference>
<feature type="transmembrane region" description="Helical" evidence="7">
    <location>
        <begin position="56"/>
        <end position="73"/>
    </location>
</feature>
<dbReference type="Proteomes" id="UP000659630">
    <property type="component" value="Unassembled WGS sequence"/>
</dbReference>
<dbReference type="InterPro" id="IPR020846">
    <property type="entry name" value="MFS_dom"/>
</dbReference>
<evidence type="ECO:0000313" key="9">
    <source>
        <dbReference type="EMBL" id="MBC5582509.1"/>
    </source>
</evidence>
<dbReference type="PANTHER" id="PTHR23514">
    <property type="entry name" value="BYPASS OF STOP CODON PROTEIN 6"/>
    <property type="match status" value="1"/>
</dbReference>
<evidence type="ECO:0000259" key="8">
    <source>
        <dbReference type="PROSITE" id="PS50850"/>
    </source>
</evidence>
<dbReference type="InterPro" id="IPR036259">
    <property type="entry name" value="MFS_trans_sf"/>
</dbReference>
<keyword evidence="5 7" id="KW-1133">Transmembrane helix</keyword>
<feature type="transmembrane region" description="Helical" evidence="7">
    <location>
        <begin position="136"/>
        <end position="153"/>
    </location>
</feature>
<keyword evidence="3" id="KW-0813">Transport</keyword>
<evidence type="ECO:0000256" key="5">
    <source>
        <dbReference type="ARBA" id="ARBA00022989"/>
    </source>
</evidence>
<evidence type="ECO:0000256" key="7">
    <source>
        <dbReference type="SAM" id="Phobius"/>
    </source>
</evidence>
<dbReference type="RefSeq" id="WP_186888868.1">
    <property type="nucleotide sequence ID" value="NZ_JACONZ010000005.1"/>
</dbReference>
<evidence type="ECO:0000256" key="1">
    <source>
        <dbReference type="ARBA" id="ARBA00004651"/>
    </source>
</evidence>
<comment type="similarity">
    <text evidence="2">Belongs to the major facilitator superfamily.</text>
</comment>
<feature type="transmembrane region" description="Helical" evidence="7">
    <location>
        <begin position="220"/>
        <end position="240"/>
    </location>
</feature>
<dbReference type="PROSITE" id="PS50850">
    <property type="entry name" value="MFS"/>
    <property type="match status" value="1"/>
</dbReference>
<evidence type="ECO:0000256" key="2">
    <source>
        <dbReference type="ARBA" id="ARBA00008335"/>
    </source>
</evidence>
<protein>
    <submittedName>
        <fullName evidence="9">MFS transporter</fullName>
    </submittedName>
</protein>
<proteinExistence type="inferred from homology"/>
<evidence type="ECO:0000256" key="6">
    <source>
        <dbReference type="ARBA" id="ARBA00023136"/>
    </source>
</evidence>
<feature type="transmembrane region" description="Helical" evidence="7">
    <location>
        <begin position="344"/>
        <end position="365"/>
    </location>
</feature>
<dbReference type="PANTHER" id="PTHR23514:SF3">
    <property type="entry name" value="BYPASS OF STOP CODON PROTEIN 6"/>
    <property type="match status" value="1"/>
</dbReference>
<dbReference type="Gene3D" id="1.20.1250.20">
    <property type="entry name" value="MFS general substrate transporter like domains"/>
    <property type="match status" value="2"/>
</dbReference>
<feature type="transmembrane region" description="Helical" evidence="7">
    <location>
        <begin position="252"/>
        <end position="275"/>
    </location>
</feature>
<feature type="transmembrane region" description="Helical" evidence="7">
    <location>
        <begin position="104"/>
        <end position="124"/>
    </location>
</feature>
<feature type="transmembrane region" description="Helical" evidence="7">
    <location>
        <begin position="12"/>
        <end position="36"/>
    </location>
</feature>
<reference evidence="9" key="1">
    <citation type="submission" date="2020-08" db="EMBL/GenBank/DDBJ databases">
        <title>Genome public.</title>
        <authorList>
            <person name="Liu C."/>
            <person name="Sun Q."/>
        </authorList>
    </citation>
    <scope>NUCLEOTIDE SEQUENCE</scope>
    <source>
        <strain evidence="9">BX8</strain>
    </source>
</reference>
<feature type="transmembrane region" description="Helical" evidence="7">
    <location>
        <begin position="80"/>
        <end position="98"/>
    </location>
</feature>
<comment type="caution">
    <text evidence="9">The sequence shown here is derived from an EMBL/GenBank/DDBJ whole genome shotgun (WGS) entry which is preliminary data.</text>
</comment>
<feature type="transmembrane region" description="Helical" evidence="7">
    <location>
        <begin position="287"/>
        <end position="305"/>
    </location>
</feature>
<keyword evidence="4 7" id="KW-0812">Transmembrane</keyword>
<organism evidence="9 10">
    <name type="scientific">Anaerofilum hominis</name>
    <dbReference type="NCBI Taxonomy" id="2763016"/>
    <lineage>
        <taxon>Bacteria</taxon>
        <taxon>Bacillati</taxon>
        <taxon>Bacillota</taxon>
        <taxon>Clostridia</taxon>
        <taxon>Eubacteriales</taxon>
        <taxon>Oscillospiraceae</taxon>
        <taxon>Anaerofilum</taxon>
    </lineage>
</organism>
<dbReference type="GO" id="GO:0005886">
    <property type="term" value="C:plasma membrane"/>
    <property type="evidence" value="ECO:0007669"/>
    <property type="project" value="UniProtKB-SubCell"/>
</dbReference>
<evidence type="ECO:0000256" key="3">
    <source>
        <dbReference type="ARBA" id="ARBA00022448"/>
    </source>
</evidence>
<dbReference type="Pfam" id="PF07690">
    <property type="entry name" value="MFS_1"/>
    <property type="match status" value="1"/>
</dbReference>
<feature type="transmembrane region" description="Helical" evidence="7">
    <location>
        <begin position="371"/>
        <end position="394"/>
    </location>
</feature>
<comment type="subcellular location">
    <subcellularLocation>
        <location evidence="1">Cell membrane</location>
        <topology evidence="1">Multi-pass membrane protein</topology>
    </subcellularLocation>
</comment>
<gene>
    <name evidence="9" type="ORF">H8S23_13425</name>
</gene>
<feature type="transmembrane region" description="Helical" evidence="7">
    <location>
        <begin position="165"/>
        <end position="187"/>
    </location>
</feature>
<name>A0A923L277_9FIRM</name>
<dbReference type="InterPro" id="IPR051788">
    <property type="entry name" value="MFS_Transporter"/>
</dbReference>
<dbReference type="InterPro" id="IPR011701">
    <property type="entry name" value="MFS"/>
</dbReference>
<sequence>MKANSVSQKKKLAIATVFTFVFMAGYALSAGMLGTLMPRIIEYYGLTLSAASSINIAKEVGNTTSMIFALLVVDRLDKNRLLAVMGLCFGGALLLFGAAPAFALLLAVQLVIGFSGGLLDNLCATYVSDLYGERRARFVSILHTLFAVGNMAGPKFAAWCYSVGGWTLSFLTSGVALAAAAVLFFALTRLVGPPAAAVEKTSGKTRQNIPYGKILRGKNLWYLSIASMFFSGLTYLTVWLPTYLDWRDASVYTTDFCATVMTAYSLGMLISRTGLAALSEKISTAVYVKWSSLLAALLFAVLLVVQQPLVWMGGIFLFGVISGANYTARFVLSCQEYPEYSSTASAFTGAFAALGNILYSAGIGALADAGYYTQALFMIVGALGLGFVIFTFLYRPPERRGPAPEKA</sequence>
<dbReference type="AlphaFoldDB" id="A0A923L277"/>
<keyword evidence="10" id="KW-1185">Reference proteome</keyword>
<dbReference type="GO" id="GO:0022857">
    <property type="term" value="F:transmembrane transporter activity"/>
    <property type="evidence" value="ECO:0007669"/>
    <property type="project" value="InterPro"/>
</dbReference>
<evidence type="ECO:0000256" key="4">
    <source>
        <dbReference type="ARBA" id="ARBA00022692"/>
    </source>
</evidence>
<accession>A0A923L277</accession>
<keyword evidence="6 7" id="KW-0472">Membrane</keyword>